<comment type="caution">
    <text evidence="11">The sequence shown here is derived from an EMBL/GenBank/DDBJ whole genome shotgun (WGS) entry which is preliminary data.</text>
</comment>
<dbReference type="Pfam" id="PF00467">
    <property type="entry name" value="KOW"/>
    <property type="match status" value="1"/>
</dbReference>
<evidence type="ECO:0000256" key="5">
    <source>
        <dbReference type="ARBA" id="ARBA00023274"/>
    </source>
</evidence>
<evidence type="ECO:0000256" key="3">
    <source>
        <dbReference type="ARBA" id="ARBA00022884"/>
    </source>
</evidence>
<dbReference type="FunFam" id="2.30.30.30:FF:000004">
    <property type="entry name" value="50S ribosomal protein L24"/>
    <property type="match status" value="1"/>
</dbReference>
<dbReference type="AlphaFoldDB" id="A0A177E6V8"/>
<evidence type="ECO:0000256" key="1">
    <source>
        <dbReference type="ARBA" id="ARBA00010618"/>
    </source>
</evidence>
<dbReference type="InterPro" id="IPR041988">
    <property type="entry name" value="Ribosomal_uL24_KOW"/>
</dbReference>
<dbReference type="InterPro" id="IPR003256">
    <property type="entry name" value="Ribosomal_uL24"/>
</dbReference>
<dbReference type="HAMAP" id="MF_01326_B">
    <property type="entry name" value="Ribosomal_uL24_B"/>
    <property type="match status" value="1"/>
</dbReference>
<keyword evidence="5 8" id="KW-0687">Ribonucleoprotein</keyword>
<evidence type="ECO:0000256" key="9">
    <source>
        <dbReference type="RuleBase" id="RU003477"/>
    </source>
</evidence>
<dbReference type="InterPro" id="IPR005825">
    <property type="entry name" value="Ribosomal_uL24_CS"/>
</dbReference>
<evidence type="ECO:0000256" key="2">
    <source>
        <dbReference type="ARBA" id="ARBA00022730"/>
    </source>
</evidence>
<dbReference type="SUPFAM" id="SSF50104">
    <property type="entry name" value="Translation proteins SH3-like domain"/>
    <property type="match status" value="1"/>
</dbReference>
<organism evidence="11 12">
    <name type="scientific">Thermodesulfatator autotrophicus</name>
    <dbReference type="NCBI Taxonomy" id="1795632"/>
    <lineage>
        <taxon>Bacteria</taxon>
        <taxon>Pseudomonadati</taxon>
        <taxon>Thermodesulfobacteriota</taxon>
        <taxon>Thermodesulfobacteria</taxon>
        <taxon>Thermodesulfobacteriales</taxon>
        <taxon>Thermodesulfatatoraceae</taxon>
        <taxon>Thermodesulfatator</taxon>
    </lineage>
</organism>
<keyword evidence="4 8" id="KW-0689">Ribosomal protein</keyword>
<dbReference type="InterPro" id="IPR008991">
    <property type="entry name" value="Translation_prot_SH3-like_sf"/>
</dbReference>
<comment type="function">
    <text evidence="8">One of two assembly initiator proteins, it binds directly to the 5'-end of the 23S rRNA, where it nucleates assembly of the 50S subunit.</text>
</comment>
<dbReference type="GO" id="GO:1990904">
    <property type="term" value="C:ribonucleoprotein complex"/>
    <property type="evidence" value="ECO:0007669"/>
    <property type="project" value="UniProtKB-KW"/>
</dbReference>
<proteinExistence type="inferred from homology"/>
<gene>
    <name evidence="8" type="primary">rplX</name>
    <name evidence="11" type="ORF">TH606_08095</name>
</gene>
<dbReference type="EMBL" id="LSFI01000036">
    <property type="protein sequence ID" value="OAG27231.1"/>
    <property type="molecule type" value="Genomic_DNA"/>
</dbReference>
<dbReference type="InterPro" id="IPR014722">
    <property type="entry name" value="Rib_uL2_dom2"/>
</dbReference>
<dbReference type="Proteomes" id="UP000076964">
    <property type="component" value="Unassembled WGS sequence"/>
</dbReference>
<keyword evidence="3 8" id="KW-0694">RNA-binding</keyword>
<keyword evidence="12" id="KW-1185">Reference proteome</keyword>
<reference evidence="11 12" key="1">
    <citation type="submission" date="2016-02" db="EMBL/GenBank/DDBJ databases">
        <title>Draft genome sequence of Thermodesulfatator sp. S606.</title>
        <authorList>
            <person name="Lai Q."/>
            <person name="Cao J."/>
            <person name="Dupont S."/>
            <person name="Shao Z."/>
            <person name="Jebbar M."/>
            <person name="Alain K."/>
        </authorList>
    </citation>
    <scope>NUCLEOTIDE SEQUENCE [LARGE SCALE GENOMIC DNA]</scope>
    <source>
        <strain evidence="11 12">S606</strain>
    </source>
</reference>
<dbReference type="GO" id="GO:0005840">
    <property type="term" value="C:ribosome"/>
    <property type="evidence" value="ECO:0007669"/>
    <property type="project" value="UniProtKB-KW"/>
</dbReference>
<dbReference type="Pfam" id="PF17136">
    <property type="entry name" value="ribosomal_L24"/>
    <property type="match status" value="1"/>
</dbReference>
<comment type="subunit">
    <text evidence="8">Part of the 50S ribosomal subunit.</text>
</comment>
<keyword evidence="2 8" id="KW-0699">rRNA-binding</keyword>
<dbReference type="GO" id="GO:0003735">
    <property type="term" value="F:structural constituent of ribosome"/>
    <property type="evidence" value="ECO:0007669"/>
    <property type="project" value="InterPro"/>
</dbReference>
<dbReference type="NCBIfam" id="TIGR01079">
    <property type="entry name" value="rplX_bact"/>
    <property type="match status" value="1"/>
</dbReference>
<feature type="domain" description="KOW" evidence="10">
    <location>
        <begin position="20"/>
        <end position="47"/>
    </location>
</feature>
<protein>
    <recommendedName>
        <fullName evidence="6 8">Large ribosomal subunit protein uL24</fullName>
    </recommendedName>
</protein>
<evidence type="ECO:0000256" key="7">
    <source>
        <dbReference type="ARBA" id="ARBA00058688"/>
    </source>
</evidence>
<dbReference type="OrthoDB" id="9807419at2"/>
<dbReference type="InterPro" id="IPR057264">
    <property type="entry name" value="Ribosomal_uL24_C"/>
</dbReference>
<name>A0A177E6V8_9BACT</name>
<comment type="similarity">
    <text evidence="1 8 9">Belongs to the universal ribosomal protein uL24 family.</text>
</comment>
<evidence type="ECO:0000256" key="4">
    <source>
        <dbReference type="ARBA" id="ARBA00022980"/>
    </source>
</evidence>
<dbReference type="CDD" id="cd06089">
    <property type="entry name" value="KOW_RPL26"/>
    <property type="match status" value="1"/>
</dbReference>
<evidence type="ECO:0000313" key="11">
    <source>
        <dbReference type="EMBL" id="OAG27231.1"/>
    </source>
</evidence>
<dbReference type="PROSITE" id="PS01108">
    <property type="entry name" value="RIBOSOMAL_L24"/>
    <property type="match status" value="1"/>
</dbReference>
<dbReference type="Gene3D" id="2.30.30.30">
    <property type="match status" value="1"/>
</dbReference>
<dbReference type="RefSeq" id="WP_068542752.1">
    <property type="nucleotide sequence ID" value="NZ_LSFI01000036.1"/>
</dbReference>
<evidence type="ECO:0000256" key="8">
    <source>
        <dbReference type="HAMAP-Rule" id="MF_01326"/>
    </source>
</evidence>
<dbReference type="PANTHER" id="PTHR12903">
    <property type="entry name" value="MITOCHONDRIAL RIBOSOMAL PROTEIN L24"/>
    <property type="match status" value="1"/>
</dbReference>
<evidence type="ECO:0000313" key="12">
    <source>
        <dbReference type="Proteomes" id="UP000076964"/>
    </source>
</evidence>
<accession>A0A177E6V8</accession>
<comment type="function">
    <text evidence="7 8">One of the proteins that surrounds the polypeptide exit tunnel on the outside of the subunit.</text>
</comment>
<dbReference type="SMART" id="SM00739">
    <property type="entry name" value="KOW"/>
    <property type="match status" value="1"/>
</dbReference>
<dbReference type="GO" id="GO:0006412">
    <property type="term" value="P:translation"/>
    <property type="evidence" value="ECO:0007669"/>
    <property type="project" value="UniProtKB-UniRule"/>
</dbReference>
<sequence>MRLFRSKQKRNIKPHQVKVHIRKNDQVVVIAGKDKGKIGKVLQVFPRRQRAIVEGVNIVKRHMRPTPYAEGGIVEKPAPIHISNIMVFCPKCNKGVKIGRKFLEDGTKVRVCKKCGEIIEAKE</sequence>
<dbReference type="STRING" id="1795632.TH606_08095"/>
<dbReference type="GO" id="GO:0019843">
    <property type="term" value="F:rRNA binding"/>
    <property type="evidence" value="ECO:0007669"/>
    <property type="project" value="UniProtKB-UniRule"/>
</dbReference>
<dbReference type="InterPro" id="IPR005824">
    <property type="entry name" value="KOW"/>
</dbReference>
<evidence type="ECO:0000259" key="10">
    <source>
        <dbReference type="SMART" id="SM00739"/>
    </source>
</evidence>
<evidence type="ECO:0000256" key="6">
    <source>
        <dbReference type="ARBA" id="ARBA00035206"/>
    </source>
</evidence>